<dbReference type="AlphaFoldDB" id="A0A3N2CWR9"/>
<gene>
    <name evidence="6" type="ORF">EDD33_2862</name>
</gene>
<dbReference type="Gene3D" id="1.20.120.530">
    <property type="entry name" value="GntR ligand-binding domain-like"/>
    <property type="match status" value="1"/>
</dbReference>
<evidence type="ECO:0000259" key="5">
    <source>
        <dbReference type="PROSITE" id="PS50949"/>
    </source>
</evidence>
<dbReference type="InterPro" id="IPR036388">
    <property type="entry name" value="WH-like_DNA-bd_sf"/>
</dbReference>
<organism evidence="6 7">
    <name type="scientific">Nocardioides aurantiacus</name>
    <dbReference type="NCBI Taxonomy" id="86796"/>
    <lineage>
        <taxon>Bacteria</taxon>
        <taxon>Bacillati</taxon>
        <taxon>Actinomycetota</taxon>
        <taxon>Actinomycetes</taxon>
        <taxon>Propionibacteriales</taxon>
        <taxon>Nocardioidaceae</taxon>
        <taxon>Nocardioides</taxon>
    </lineage>
</organism>
<evidence type="ECO:0000256" key="2">
    <source>
        <dbReference type="ARBA" id="ARBA00023125"/>
    </source>
</evidence>
<dbReference type="Proteomes" id="UP000281738">
    <property type="component" value="Unassembled WGS sequence"/>
</dbReference>
<dbReference type="Pfam" id="PF07729">
    <property type="entry name" value="FCD"/>
    <property type="match status" value="1"/>
</dbReference>
<reference evidence="6 7" key="1">
    <citation type="submission" date="2018-11" db="EMBL/GenBank/DDBJ databases">
        <title>Sequencing the genomes of 1000 actinobacteria strains.</title>
        <authorList>
            <person name="Klenk H.-P."/>
        </authorList>
    </citation>
    <scope>NUCLEOTIDE SEQUENCE [LARGE SCALE GENOMIC DNA]</scope>
    <source>
        <strain evidence="6 7">DSM 12652</strain>
    </source>
</reference>
<proteinExistence type="predicted"/>
<protein>
    <submittedName>
        <fullName evidence="6">DNA-binding GntR family transcriptional regulator</fullName>
    </submittedName>
</protein>
<evidence type="ECO:0000313" key="6">
    <source>
        <dbReference type="EMBL" id="ROR91981.1"/>
    </source>
</evidence>
<dbReference type="GO" id="GO:0003677">
    <property type="term" value="F:DNA binding"/>
    <property type="evidence" value="ECO:0007669"/>
    <property type="project" value="UniProtKB-KW"/>
</dbReference>
<evidence type="ECO:0000256" key="4">
    <source>
        <dbReference type="SAM" id="MobiDB-lite"/>
    </source>
</evidence>
<evidence type="ECO:0000256" key="1">
    <source>
        <dbReference type="ARBA" id="ARBA00023015"/>
    </source>
</evidence>
<dbReference type="Pfam" id="PF00392">
    <property type="entry name" value="GntR"/>
    <property type="match status" value="1"/>
</dbReference>
<dbReference type="PRINTS" id="PR00035">
    <property type="entry name" value="HTHGNTR"/>
</dbReference>
<dbReference type="GO" id="GO:0003700">
    <property type="term" value="F:DNA-binding transcription factor activity"/>
    <property type="evidence" value="ECO:0007669"/>
    <property type="project" value="InterPro"/>
</dbReference>
<evidence type="ECO:0000256" key="3">
    <source>
        <dbReference type="ARBA" id="ARBA00023163"/>
    </source>
</evidence>
<dbReference type="PROSITE" id="PS50949">
    <property type="entry name" value="HTH_GNTR"/>
    <property type="match status" value="1"/>
</dbReference>
<dbReference type="SMART" id="SM00345">
    <property type="entry name" value="HTH_GNTR"/>
    <property type="match status" value="1"/>
</dbReference>
<sequence length="242" mass="25741">MPLTSTPVPRRLLRDDVHDRLRDALVSGDLAPGEQLRDGELAEQLGVSRTPVREALLRLERAGLVATVPGRSTVVTTPDARTLREASAVVAAMHELAVREAAPLLTAPDLEEMRRAGEAFAAAIAAGDVEAALAADDVLHGVPVRVAGNRAVADVLDQHTPSVRRAERLRFASLAGHDSVVRHARLLDHLAAGRADDAAAVERETWRCLDHLVDLTPDPTTTGPATPDPTTTDPATTEEHPA</sequence>
<keyword evidence="1" id="KW-0805">Transcription regulation</keyword>
<accession>A0A3N2CWR9</accession>
<dbReference type="PANTHER" id="PTHR43537">
    <property type="entry name" value="TRANSCRIPTIONAL REGULATOR, GNTR FAMILY"/>
    <property type="match status" value="1"/>
</dbReference>
<keyword evidence="2 6" id="KW-0238">DNA-binding</keyword>
<feature type="compositionally biased region" description="Low complexity" evidence="4">
    <location>
        <begin position="216"/>
        <end position="235"/>
    </location>
</feature>
<dbReference type="OrthoDB" id="3267569at2"/>
<dbReference type="PANTHER" id="PTHR43537:SF5">
    <property type="entry name" value="UXU OPERON TRANSCRIPTIONAL REGULATOR"/>
    <property type="match status" value="1"/>
</dbReference>
<dbReference type="RefSeq" id="WP_123391599.1">
    <property type="nucleotide sequence ID" value="NZ_RKHO01000001.1"/>
</dbReference>
<dbReference type="InterPro" id="IPR011711">
    <property type="entry name" value="GntR_C"/>
</dbReference>
<feature type="domain" description="HTH gntR-type" evidence="5">
    <location>
        <begin position="11"/>
        <end position="78"/>
    </location>
</feature>
<evidence type="ECO:0000313" key="7">
    <source>
        <dbReference type="Proteomes" id="UP000281738"/>
    </source>
</evidence>
<feature type="region of interest" description="Disordered" evidence="4">
    <location>
        <begin position="215"/>
        <end position="242"/>
    </location>
</feature>
<keyword evidence="7" id="KW-1185">Reference proteome</keyword>
<dbReference type="SUPFAM" id="SSF46785">
    <property type="entry name" value="Winged helix' DNA-binding domain"/>
    <property type="match status" value="1"/>
</dbReference>
<dbReference type="Gene3D" id="1.10.10.10">
    <property type="entry name" value="Winged helix-like DNA-binding domain superfamily/Winged helix DNA-binding domain"/>
    <property type="match status" value="1"/>
</dbReference>
<dbReference type="SUPFAM" id="SSF48008">
    <property type="entry name" value="GntR ligand-binding domain-like"/>
    <property type="match status" value="1"/>
</dbReference>
<dbReference type="InterPro" id="IPR036390">
    <property type="entry name" value="WH_DNA-bd_sf"/>
</dbReference>
<comment type="caution">
    <text evidence="6">The sequence shown here is derived from an EMBL/GenBank/DDBJ whole genome shotgun (WGS) entry which is preliminary data.</text>
</comment>
<dbReference type="CDD" id="cd07377">
    <property type="entry name" value="WHTH_GntR"/>
    <property type="match status" value="1"/>
</dbReference>
<dbReference type="InterPro" id="IPR008920">
    <property type="entry name" value="TF_FadR/GntR_C"/>
</dbReference>
<keyword evidence="3" id="KW-0804">Transcription</keyword>
<name>A0A3N2CWR9_9ACTN</name>
<dbReference type="InterPro" id="IPR000524">
    <property type="entry name" value="Tscrpt_reg_HTH_GntR"/>
</dbReference>
<dbReference type="EMBL" id="RKHO01000001">
    <property type="protein sequence ID" value="ROR91981.1"/>
    <property type="molecule type" value="Genomic_DNA"/>
</dbReference>